<organism evidence="9 10">
    <name type="scientific">Zizania palustris</name>
    <name type="common">Northern wild rice</name>
    <dbReference type="NCBI Taxonomy" id="103762"/>
    <lineage>
        <taxon>Eukaryota</taxon>
        <taxon>Viridiplantae</taxon>
        <taxon>Streptophyta</taxon>
        <taxon>Embryophyta</taxon>
        <taxon>Tracheophyta</taxon>
        <taxon>Spermatophyta</taxon>
        <taxon>Magnoliopsida</taxon>
        <taxon>Liliopsida</taxon>
        <taxon>Poales</taxon>
        <taxon>Poaceae</taxon>
        <taxon>BOP clade</taxon>
        <taxon>Oryzoideae</taxon>
        <taxon>Oryzeae</taxon>
        <taxon>Zizaniinae</taxon>
        <taxon>Zizania</taxon>
    </lineage>
</organism>
<keyword evidence="5" id="KW-0804">Transcription</keyword>
<dbReference type="PROSITE" id="PS51519">
    <property type="entry name" value="RWP_RK"/>
    <property type="match status" value="1"/>
</dbReference>
<evidence type="ECO:0000256" key="3">
    <source>
        <dbReference type="ARBA" id="ARBA00023054"/>
    </source>
</evidence>
<name>A0A8J5SHM4_ZIZPA</name>
<dbReference type="InterPro" id="IPR003035">
    <property type="entry name" value="RWP-RK_dom"/>
</dbReference>
<keyword evidence="6" id="KW-0539">Nucleus</keyword>
<dbReference type="OrthoDB" id="6270329at2759"/>
<evidence type="ECO:0000256" key="1">
    <source>
        <dbReference type="ARBA" id="ARBA00004049"/>
    </source>
</evidence>
<sequence>MDAAAVSTLSALAVFASTLDNGGGAVRSVHGYKVYGRGGKGRWEKWVEREFVLSLNSCREVPGPVAAPRILPAEWRGRPVYSKGQVVGIWRCILAFDSVAAVAPPRAPPPLLSPVGNPTLMCVPSLYNDLQKVFPFQNVEMIPKLVQCDSDDKRTRWADKNSDKVHASESDEDGEELPPAAVQKQQRANRKHIASITLSDIAQYFHLPIREASRTLKIGVSILKRKCRQYNIPRWPHRKIKSLDSLIQDLEYVIDDDTDRADVQQEKQKQTEKEEQAAIVALSKRKKMLETEKETIQRRPAMDLMAETKQFREDVFKRRYRAKHLAND</sequence>
<dbReference type="PANTHER" id="PTHR46373">
    <property type="entry name" value="PROTEIN RKD4"/>
    <property type="match status" value="1"/>
</dbReference>
<keyword evidence="2" id="KW-0805">Transcription regulation</keyword>
<dbReference type="GO" id="GO:0003677">
    <property type="term" value="F:DNA binding"/>
    <property type="evidence" value="ECO:0007669"/>
    <property type="project" value="UniProtKB-KW"/>
</dbReference>
<dbReference type="InterPro" id="IPR044607">
    <property type="entry name" value="RKD-like"/>
</dbReference>
<evidence type="ECO:0000256" key="5">
    <source>
        <dbReference type="ARBA" id="ARBA00023163"/>
    </source>
</evidence>
<evidence type="ECO:0000256" key="4">
    <source>
        <dbReference type="ARBA" id="ARBA00023125"/>
    </source>
</evidence>
<comment type="function">
    <text evidence="1">Putative transcription factor.</text>
</comment>
<dbReference type="AlphaFoldDB" id="A0A8J5SHM4"/>
<comment type="caution">
    <text evidence="9">The sequence shown here is derived from an EMBL/GenBank/DDBJ whole genome shotgun (WGS) entry which is preliminary data.</text>
</comment>
<evidence type="ECO:0000313" key="10">
    <source>
        <dbReference type="Proteomes" id="UP000729402"/>
    </source>
</evidence>
<evidence type="ECO:0000256" key="7">
    <source>
        <dbReference type="SAM" id="MobiDB-lite"/>
    </source>
</evidence>
<keyword evidence="3" id="KW-0175">Coiled coil</keyword>
<evidence type="ECO:0000313" key="9">
    <source>
        <dbReference type="EMBL" id="KAG8065789.1"/>
    </source>
</evidence>
<evidence type="ECO:0000256" key="6">
    <source>
        <dbReference type="ARBA" id="ARBA00023242"/>
    </source>
</evidence>
<dbReference type="Pfam" id="PF02042">
    <property type="entry name" value="RWP-RK"/>
    <property type="match status" value="1"/>
</dbReference>
<evidence type="ECO:0000256" key="2">
    <source>
        <dbReference type="ARBA" id="ARBA00023015"/>
    </source>
</evidence>
<feature type="compositionally biased region" description="Basic and acidic residues" evidence="7">
    <location>
        <begin position="156"/>
        <end position="169"/>
    </location>
</feature>
<dbReference type="PANTHER" id="PTHR46373:SF12">
    <property type="entry name" value="PROTEIN RKD5"/>
    <property type="match status" value="1"/>
</dbReference>
<feature type="domain" description="RWP-RK" evidence="8">
    <location>
        <begin position="178"/>
        <end position="264"/>
    </location>
</feature>
<reference evidence="9" key="1">
    <citation type="journal article" date="2021" name="bioRxiv">
        <title>Whole Genome Assembly and Annotation of Northern Wild Rice, Zizania palustris L., Supports a Whole Genome Duplication in the Zizania Genus.</title>
        <authorList>
            <person name="Haas M."/>
            <person name="Kono T."/>
            <person name="Macchietto M."/>
            <person name="Millas R."/>
            <person name="McGilp L."/>
            <person name="Shao M."/>
            <person name="Duquette J."/>
            <person name="Hirsch C.N."/>
            <person name="Kimball J."/>
        </authorList>
    </citation>
    <scope>NUCLEOTIDE SEQUENCE</scope>
    <source>
        <tissue evidence="9">Fresh leaf tissue</tissue>
    </source>
</reference>
<dbReference type="GO" id="GO:0003700">
    <property type="term" value="F:DNA-binding transcription factor activity"/>
    <property type="evidence" value="ECO:0007669"/>
    <property type="project" value="InterPro"/>
</dbReference>
<proteinExistence type="predicted"/>
<dbReference type="Proteomes" id="UP000729402">
    <property type="component" value="Unassembled WGS sequence"/>
</dbReference>
<accession>A0A8J5SHM4</accession>
<feature type="region of interest" description="Disordered" evidence="7">
    <location>
        <begin position="156"/>
        <end position="188"/>
    </location>
</feature>
<gene>
    <name evidence="9" type="ORF">GUJ93_ZPchr0004g38240</name>
</gene>
<protein>
    <recommendedName>
        <fullName evidence="8">RWP-RK domain-containing protein</fullName>
    </recommendedName>
</protein>
<dbReference type="EMBL" id="JAAALK010000285">
    <property type="protein sequence ID" value="KAG8065789.1"/>
    <property type="molecule type" value="Genomic_DNA"/>
</dbReference>
<reference evidence="9" key="2">
    <citation type="submission" date="2021-02" db="EMBL/GenBank/DDBJ databases">
        <authorList>
            <person name="Kimball J.A."/>
            <person name="Haas M.W."/>
            <person name="Macchietto M."/>
            <person name="Kono T."/>
            <person name="Duquette J."/>
            <person name="Shao M."/>
        </authorList>
    </citation>
    <scope>NUCLEOTIDE SEQUENCE</scope>
    <source>
        <tissue evidence="9">Fresh leaf tissue</tissue>
    </source>
</reference>
<keyword evidence="10" id="KW-1185">Reference proteome</keyword>
<evidence type="ECO:0000259" key="8">
    <source>
        <dbReference type="PROSITE" id="PS51519"/>
    </source>
</evidence>
<keyword evidence="4" id="KW-0238">DNA-binding</keyword>